<organism evidence="13 14">
    <name type="scientific">Terfezia boudieri ATCC MYA-4762</name>
    <dbReference type="NCBI Taxonomy" id="1051890"/>
    <lineage>
        <taxon>Eukaryota</taxon>
        <taxon>Fungi</taxon>
        <taxon>Dikarya</taxon>
        <taxon>Ascomycota</taxon>
        <taxon>Pezizomycotina</taxon>
        <taxon>Pezizomycetes</taxon>
        <taxon>Pezizales</taxon>
        <taxon>Pezizaceae</taxon>
        <taxon>Terfezia</taxon>
    </lineage>
</organism>
<reference evidence="13 14" key="1">
    <citation type="journal article" date="2018" name="Nat. Ecol. Evol.">
        <title>Pezizomycetes genomes reveal the molecular basis of ectomycorrhizal truffle lifestyle.</title>
        <authorList>
            <person name="Murat C."/>
            <person name="Payen T."/>
            <person name="Noel B."/>
            <person name="Kuo A."/>
            <person name="Morin E."/>
            <person name="Chen J."/>
            <person name="Kohler A."/>
            <person name="Krizsan K."/>
            <person name="Balestrini R."/>
            <person name="Da Silva C."/>
            <person name="Montanini B."/>
            <person name="Hainaut M."/>
            <person name="Levati E."/>
            <person name="Barry K.W."/>
            <person name="Belfiori B."/>
            <person name="Cichocki N."/>
            <person name="Clum A."/>
            <person name="Dockter R.B."/>
            <person name="Fauchery L."/>
            <person name="Guy J."/>
            <person name="Iotti M."/>
            <person name="Le Tacon F."/>
            <person name="Lindquist E.A."/>
            <person name="Lipzen A."/>
            <person name="Malagnac F."/>
            <person name="Mello A."/>
            <person name="Molinier V."/>
            <person name="Miyauchi S."/>
            <person name="Poulain J."/>
            <person name="Riccioni C."/>
            <person name="Rubini A."/>
            <person name="Sitrit Y."/>
            <person name="Splivallo R."/>
            <person name="Traeger S."/>
            <person name="Wang M."/>
            <person name="Zifcakova L."/>
            <person name="Wipf D."/>
            <person name="Zambonelli A."/>
            <person name="Paolocci F."/>
            <person name="Nowrousian M."/>
            <person name="Ottonello S."/>
            <person name="Baldrian P."/>
            <person name="Spatafora J.W."/>
            <person name="Henrissat B."/>
            <person name="Nagy L.G."/>
            <person name="Aury J.M."/>
            <person name="Wincker P."/>
            <person name="Grigoriev I.V."/>
            <person name="Bonfante P."/>
            <person name="Martin F.M."/>
        </authorList>
    </citation>
    <scope>NUCLEOTIDE SEQUENCE [LARGE SCALE GENOMIC DNA]</scope>
    <source>
        <strain evidence="13 14">ATCC MYA-4762</strain>
    </source>
</reference>
<dbReference type="InParanoid" id="A0A3N4M300"/>
<dbReference type="OrthoDB" id="5394106at2759"/>
<feature type="compositionally biased region" description="Basic and acidic residues" evidence="10">
    <location>
        <begin position="497"/>
        <end position="507"/>
    </location>
</feature>
<accession>A0A3N4M300</accession>
<keyword evidence="7" id="KW-0131">Cell cycle</keyword>
<evidence type="ECO:0000256" key="7">
    <source>
        <dbReference type="ARBA" id="ARBA00023306"/>
    </source>
</evidence>
<feature type="compositionally biased region" description="Basic and acidic residues" evidence="10">
    <location>
        <begin position="333"/>
        <end position="345"/>
    </location>
</feature>
<dbReference type="InterPro" id="IPR011515">
    <property type="entry name" value="Shugoshin_C"/>
</dbReference>
<feature type="domain" description="Shugoshin C-terminal" evidence="11">
    <location>
        <begin position="475"/>
        <end position="499"/>
    </location>
</feature>
<evidence type="ECO:0000256" key="9">
    <source>
        <dbReference type="SAM" id="Coils"/>
    </source>
</evidence>
<feature type="compositionally biased region" description="Acidic residues" evidence="10">
    <location>
        <begin position="598"/>
        <end position="609"/>
    </location>
</feature>
<evidence type="ECO:0000259" key="11">
    <source>
        <dbReference type="Pfam" id="PF07557"/>
    </source>
</evidence>
<dbReference type="GO" id="GO:0005634">
    <property type="term" value="C:nucleus"/>
    <property type="evidence" value="ECO:0007669"/>
    <property type="project" value="InterPro"/>
</dbReference>
<evidence type="ECO:0000256" key="3">
    <source>
        <dbReference type="ARBA" id="ARBA00022454"/>
    </source>
</evidence>
<evidence type="ECO:0000313" key="13">
    <source>
        <dbReference type="EMBL" id="RPB28328.1"/>
    </source>
</evidence>
<dbReference type="GO" id="GO:0045132">
    <property type="term" value="P:meiotic chromosome segregation"/>
    <property type="evidence" value="ECO:0007669"/>
    <property type="project" value="InterPro"/>
</dbReference>
<evidence type="ECO:0000313" key="14">
    <source>
        <dbReference type="Proteomes" id="UP000267821"/>
    </source>
</evidence>
<feature type="compositionally biased region" description="Basic and acidic residues" evidence="10">
    <location>
        <begin position="518"/>
        <end position="528"/>
    </location>
</feature>
<keyword evidence="3" id="KW-0158">Chromosome</keyword>
<sequence length="649" mass="71908">MARLNDPQPPGGESVEALKKRYIRQNREIARANSTQSIRIRTLETEAAQLLEENIALREQVIRLTVELDRRNHSAEILSNISATKRELERKIQEMMKLVGGLSALPHVGGGKGKIVTGPKPAEERVWRNEYLLKVEQEQVGLEAIREDVIYPRKSLSMEDVPILSPRRTHTCTGPTTVDGNDSDNDAHDPPLSALLDMRPRRRRRDSTFINSSITTATSSSEASPTKLSTLDLPIRTSRPSPPAENKPPKRKFELTDISPVADGRRISFDITGEGGDDAFLFKTSERREGEKAIPGTNAEAAADEVLRRLSSEPWIKVEEGNRRLSGGSESGESGKENKRTEEKSAALGFGGIVEERKKRVSLAGVSGNVLLAPQLEKRTVFDAEEFAEIDLAPKPRKDKNSIGGAGAQRKALGAKTANMGFLSPIKQHPLLGEKISDLQPKPMELNLEKPKVREIGSELKRAENEAQASGIAGGRVSRRASAQPINYALPRLNTKMRRETVESEKTKKPRISSSSRKLREGSADRTSRATSVESEIEGNGAKEGKGDQEEIVERERAARQYDDAASSRRRSGQTTDVYEYPILSPEKTMRRERGVKDEEDSEGEEDEGAYSSRDGKRMSFAEEAPEERERGRSSFGGGKAERRRTMMV</sequence>
<keyword evidence="14" id="KW-1185">Reference proteome</keyword>
<feature type="compositionally biased region" description="Low complexity" evidence="10">
    <location>
        <begin position="208"/>
        <end position="226"/>
    </location>
</feature>
<dbReference type="GO" id="GO:0051301">
    <property type="term" value="P:cell division"/>
    <property type="evidence" value="ECO:0007669"/>
    <property type="project" value="UniProtKB-KW"/>
</dbReference>
<evidence type="ECO:0000259" key="12">
    <source>
        <dbReference type="Pfam" id="PF07558"/>
    </source>
</evidence>
<proteinExistence type="inferred from homology"/>
<feature type="region of interest" description="Disordered" evidence="10">
    <location>
        <begin position="457"/>
        <end position="649"/>
    </location>
</feature>
<dbReference type="AlphaFoldDB" id="A0A3N4M300"/>
<evidence type="ECO:0000256" key="1">
    <source>
        <dbReference type="ARBA" id="ARBA00004584"/>
    </source>
</evidence>
<dbReference type="GO" id="GO:0000779">
    <property type="term" value="C:condensed chromosome, centromeric region"/>
    <property type="evidence" value="ECO:0007669"/>
    <property type="project" value="UniProtKB-ARBA"/>
</dbReference>
<feature type="compositionally biased region" description="Basic and acidic residues" evidence="10">
    <location>
        <begin position="588"/>
        <end position="597"/>
    </location>
</feature>
<name>A0A3N4M300_9PEZI</name>
<keyword evidence="8" id="KW-0137">Centromere</keyword>
<dbReference type="EMBL" id="ML121529">
    <property type="protein sequence ID" value="RPB28328.1"/>
    <property type="molecule type" value="Genomic_DNA"/>
</dbReference>
<evidence type="ECO:0000256" key="10">
    <source>
        <dbReference type="SAM" id="MobiDB-lite"/>
    </source>
</evidence>
<feature type="compositionally biased region" description="Basic and acidic residues" evidence="10">
    <location>
        <begin position="640"/>
        <end position="649"/>
    </location>
</feature>
<keyword evidence="5" id="KW-0159">Chromosome partition</keyword>
<evidence type="ECO:0000256" key="4">
    <source>
        <dbReference type="ARBA" id="ARBA00022618"/>
    </source>
</evidence>
<evidence type="ECO:0008006" key="15">
    <source>
        <dbReference type="Google" id="ProtNLM"/>
    </source>
</evidence>
<dbReference type="Proteomes" id="UP000267821">
    <property type="component" value="Unassembled WGS sequence"/>
</dbReference>
<feature type="domain" description="Shugoshin N-terminal coiled-coil" evidence="12">
    <location>
        <begin position="18"/>
        <end position="62"/>
    </location>
</feature>
<evidence type="ECO:0000256" key="8">
    <source>
        <dbReference type="ARBA" id="ARBA00023328"/>
    </source>
</evidence>
<gene>
    <name evidence="13" type="ORF">L211DRAFT_376702</name>
</gene>
<keyword evidence="6 9" id="KW-0175">Coiled coil</keyword>
<dbReference type="InterPro" id="IPR011516">
    <property type="entry name" value="Shugoshin_N"/>
</dbReference>
<comment type="similarity">
    <text evidence="2">Belongs to the shugoshin family.</text>
</comment>
<feature type="region of interest" description="Disordered" evidence="10">
    <location>
        <begin position="166"/>
        <end position="253"/>
    </location>
</feature>
<evidence type="ECO:0000256" key="6">
    <source>
        <dbReference type="ARBA" id="ARBA00023054"/>
    </source>
</evidence>
<dbReference type="Pfam" id="PF07558">
    <property type="entry name" value="Shugoshin_N"/>
    <property type="match status" value="1"/>
</dbReference>
<protein>
    <recommendedName>
        <fullName evidence="15">Shugoshin C-terminal domain-containing protein</fullName>
    </recommendedName>
</protein>
<dbReference type="Pfam" id="PF07557">
    <property type="entry name" value="Shugoshin_C"/>
    <property type="match status" value="1"/>
</dbReference>
<keyword evidence="4" id="KW-0132">Cell division</keyword>
<feature type="region of interest" description="Disordered" evidence="10">
    <location>
        <begin position="319"/>
        <end position="345"/>
    </location>
</feature>
<feature type="coiled-coil region" evidence="9">
    <location>
        <begin position="15"/>
        <end position="98"/>
    </location>
</feature>
<evidence type="ECO:0000256" key="2">
    <source>
        <dbReference type="ARBA" id="ARBA00010845"/>
    </source>
</evidence>
<feature type="compositionally biased region" description="Basic and acidic residues" evidence="10">
    <location>
        <begin position="541"/>
        <end position="567"/>
    </location>
</feature>
<feature type="compositionally biased region" description="Polar residues" evidence="10">
    <location>
        <begin position="171"/>
        <end position="180"/>
    </location>
</feature>
<evidence type="ECO:0000256" key="5">
    <source>
        <dbReference type="ARBA" id="ARBA00022829"/>
    </source>
</evidence>
<comment type="subcellular location">
    <subcellularLocation>
        <location evidence="1">Chromosome</location>
        <location evidence="1">Centromere</location>
    </subcellularLocation>
</comment>